<evidence type="ECO:0000256" key="4">
    <source>
        <dbReference type="ARBA" id="ARBA00022692"/>
    </source>
</evidence>
<evidence type="ECO:0000256" key="5">
    <source>
        <dbReference type="ARBA" id="ARBA00022989"/>
    </source>
</evidence>
<dbReference type="Pfam" id="PF10099">
    <property type="entry name" value="RskA_C"/>
    <property type="match status" value="1"/>
</dbReference>
<organism evidence="15 16">
    <name type="scientific">Paractinoplanes rhizophilus</name>
    <dbReference type="NCBI Taxonomy" id="1416877"/>
    <lineage>
        <taxon>Bacteria</taxon>
        <taxon>Bacillati</taxon>
        <taxon>Actinomycetota</taxon>
        <taxon>Actinomycetes</taxon>
        <taxon>Micromonosporales</taxon>
        <taxon>Micromonosporaceae</taxon>
        <taxon>Paractinoplanes</taxon>
    </lineage>
</organism>
<dbReference type="InterPro" id="IPR041916">
    <property type="entry name" value="Anti_sigma_zinc_sf"/>
</dbReference>
<sequence>MIHGLLGPYVLDAVDDIERATFERHLRECDVCRADVEELREASARLADGAWSVPPPALRDNVLSAITSVRQIAPVSPAPVRAARPRRRLRVVAAAAAVVVAVAGAATVASVIQNDRVRRAHDRAETAQAAEARVRAVLAAPDLVVREEPVTGGGRVTVASSRLHDAGVIMLAAGSAPAGGKVYQLWTIRSQQPVNEGALAPGQTTSVEFVDGMSQASDVGVSIEPPGGSTSPTTPLAADVKL</sequence>
<accession>A0ABW2HS62</accession>
<feature type="domain" description="Anti-sigma K factor RskA C-terminal" evidence="13">
    <location>
        <begin position="92"/>
        <end position="234"/>
    </location>
</feature>
<keyword evidence="16" id="KW-1185">Reference proteome</keyword>
<evidence type="ECO:0000256" key="2">
    <source>
        <dbReference type="ARBA" id="ARBA00004236"/>
    </source>
</evidence>
<name>A0ABW2HS62_9ACTN</name>
<feature type="compositionally biased region" description="Low complexity" evidence="11">
    <location>
        <begin position="225"/>
        <end position="235"/>
    </location>
</feature>
<feature type="domain" description="Putative zinc-finger" evidence="14">
    <location>
        <begin position="3"/>
        <end position="33"/>
    </location>
</feature>
<evidence type="ECO:0000256" key="12">
    <source>
        <dbReference type="SAM" id="Phobius"/>
    </source>
</evidence>
<dbReference type="InterPro" id="IPR018764">
    <property type="entry name" value="RskA_C"/>
</dbReference>
<reference evidence="16" key="1">
    <citation type="journal article" date="2019" name="Int. J. Syst. Evol. Microbiol.">
        <title>The Global Catalogue of Microorganisms (GCM) 10K type strain sequencing project: providing services to taxonomists for standard genome sequencing and annotation.</title>
        <authorList>
            <consortium name="The Broad Institute Genomics Platform"/>
            <consortium name="The Broad Institute Genome Sequencing Center for Infectious Disease"/>
            <person name="Wu L."/>
            <person name="Ma J."/>
        </authorList>
    </citation>
    <scope>NUCLEOTIDE SEQUENCE [LARGE SCALE GENOMIC DNA]</scope>
    <source>
        <strain evidence="16">XZYJT-10</strain>
    </source>
</reference>
<dbReference type="EMBL" id="JBHTBJ010000006">
    <property type="protein sequence ID" value="MFC7274589.1"/>
    <property type="molecule type" value="Genomic_DNA"/>
</dbReference>
<evidence type="ECO:0000256" key="6">
    <source>
        <dbReference type="ARBA" id="ARBA00023015"/>
    </source>
</evidence>
<dbReference type="PANTHER" id="PTHR37461:SF1">
    <property type="entry name" value="ANTI-SIGMA-K FACTOR RSKA"/>
    <property type="match status" value="1"/>
</dbReference>
<evidence type="ECO:0000256" key="9">
    <source>
        <dbReference type="ARBA" id="ARBA00029829"/>
    </source>
</evidence>
<keyword evidence="6" id="KW-0805">Transcription regulation</keyword>
<dbReference type="RefSeq" id="WP_378966716.1">
    <property type="nucleotide sequence ID" value="NZ_JBHTBJ010000006.1"/>
</dbReference>
<protein>
    <recommendedName>
        <fullName evidence="10">Regulator of SigK</fullName>
    </recommendedName>
    <alternativeName>
        <fullName evidence="9">Sigma-K anti-sigma factor RskA</fullName>
    </alternativeName>
</protein>
<keyword evidence="3" id="KW-1003">Cell membrane</keyword>
<feature type="region of interest" description="Disordered" evidence="11">
    <location>
        <begin position="218"/>
        <end position="242"/>
    </location>
</feature>
<evidence type="ECO:0000259" key="14">
    <source>
        <dbReference type="Pfam" id="PF13490"/>
    </source>
</evidence>
<evidence type="ECO:0000256" key="7">
    <source>
        <dbReference type="ARBA" id="ARBA00023136"/>
    </source>
</evidence>
<dbReference type="Proteomes" id="UP001596548">
    <property type="component" value="Unassembled WGS sequence"/>
</dbReference>
<evidence type="ECO:0000256" key="8">
    <source>
        <dbReference type="ARBA" id="ARBA00023163"/>
    </source>
</evidence>
<evidence type="ECO:0000313" key="15">
    <source>
        <dbReference type="EMBL" id="MFC7274589.1"/>
    </source>
</evidence>
<keyword evidence="5 12" id="KW-1133">Transmembrane helix</keyword>
<keyword evidence="4 12" id="KW-0812">Transmembrane</keyword>
<evidence type="ECO:0000313" key="16">
    <source>
        <dbReference type="Proteomes" id="UP001596548"/>
    </source>
</evidence>
<dbReference type="Pfam" id="PF13490">
    <property type="entry name" value="zf-HC2"/>
    <property type="match status" value="1"/>
</dbReference>
<dbReference type="InterPro" id="IPR027383">
    <property type="entry name" value="Znf_put"/>
</dbReference>
<dbReference type="Gene3D" id="1.10.10.1320">
    <property type="entry name" value="Anti-sigma factor, zinc-finger domain"/>
    <property type="match status" value="1"/>
</dbReference>
<dbReference type="PANTHER" id="PTHR37461">
    <property type="entry name" value="ANTI-SIGMA-K FACTOR RSKA"/>
    <property type="match status" value="1"/>
</dbReference>
<evidence type="ECO:0000256" key="11">
    <source>
        <dbReference type="SAM" id="MobiDB-lite"/>
    </source>
</evidence>
<keyword evidence="7 12" id="KW-0472">Membrane</keyword>
<evidence type="ECO:0000259" key="13">
    <source>
        <dbReference type="Pfam" id="PF10099"/>
    </source>
</evidence>
<proteinExistence type="predicted"/>
<evidence type="ECO:0000256" key="3">
    <source>
        <dbReference type="ARBA" id="ARBA00022475"/>
    </source>
</evidence>
<feature type="transmembrane region" description="Helical" evidence="12">
    <location>
        <begin position="91"/>
        <end position="112"/>
    </location>
</feature>
<gene>
    <name evidence="15" type="ORF">ACFQS1_11405</name>
</gene>
<comment type="caution">
    <text evidence="15">The sequence shown here is derived from an EMBL/GenBank/DDBJ whole genome shotgun (WGS) entry which is preliminary data.</text>
</comment>
<comment type="subcellular location">
    <subcellularLocation>
        <location evidence="2">Cell membrane</location>
    </subcellularLocation>
    <subcellularLocation>
        <location evidence="1">Membrane</location>
        <topology evidence="1">Single-pass membrane protein</topology>
    </subcellularLocation>
</comment>
<keyword evidence="8" id="KW-0804">Transcription</keyword>
<evidence type="ECO:0000256" key="1">
    <source>
        <dbReference type="ARBA" id="ARBA00004167"/>
    </source>
</evidence>
<dbReference type="InterPro" id="IPR051474">
    <property type="entry name" value="Anti-sigma-K/W_factor"/>
</dbReference>
<evidence type="ECO:0000256" key="10">
    <source>
        <dbReference type="ARBA" id="ARBA00030803"/>
    </source>
</evidence>